<dbReference type="InterPro" id="IPR029060">
    <property type="entry name" value="PIN-like_dom_sf"/>
</dbReference>
<dbReference type="Proteomes" id="UP000078437">
    <property type="component" value="Chromosome"/>
</dbReference>
<evidence type="ECO:0000256" key="3">
    <source>
        <dbReference type="ARBA" id="ARBA00022801"/>
    </source>
</evidence>
<sequence length="123" mass="13925">MRVLLDSHVLLWWLADDDRLIRAHRDLITDVSNDVLVSAITTAEIAIKASLGKLDVPDDFEEVISAGGFERLPFTAEHASVLRRLPWHHRDPFDRMLVAQAVVEGIPLLSVDTRMRDYEVAVI</sequence>
<dbReference type="GO" id="GO:0016787">
    <property type="term" value="F:hydrolase activity"/>
    <property type="evidence" value="ECO:0007669"/>
    <property type="project" value="UniProtKB-KW"/>
</dbReference>
<dbReference type="GO" id="GO:0004518">
    <property type="term" value="F:nuclease activity"/>
    <property type="evidence" value="ECO:0007669"/>
    <property type="project" value="UniProtKB-KW"/>
</dbReference>
<reference evidence="7" key="2">
    <citation type="submission" date="2016-01" db="EMBL/GenBank/DDBJ databases">
        <title>Complete genome sequence of Agromyces aureus AR33T and comparison with related organisms.</title>
        <authorList>
            <person name="Corretto E."/>
            <person name="Antonielli L."/>
            <person name="Sessitsch A."/>
            <person name="Brader G."/>
        </authorList>
    </citation>
    <scope>NUCLEOTIDE SEQUENCE [LARGE SCALE GENOMIC DNA]</scope>
    <source>
        <strain evidence="7">AR33</strain>
    </source>
</reference>
<name>A0A191WIG9_9MICO</name>
<dbReference type="CDD" id="cd09872">
    <property type="entry name" value="PIN_Sll0205-like"/>
    <property type="match status" value="1"/>
</dbReference>
<dbReference type="Pfam" id="PF01850">
    <property type="entry name" value="PIN"/>
    <property type="match status" value="1"/>
</dbReference>
<dbReference type="InterPro" id="IPR041705">
    <property type="entry name" value="PIN_Sll0205"/>
</dbReference>
<dbReference type="EMBL" id="CP013979">
    <property type="protein sequence ID" value="ANJ28110.1"/>
    <property type="molecule type" value="Genomic_DNA"/>
</dbReference>
<gene>
    <name evidence="6" type="ORF">ATC03_16715</name>
</gene>
<proteinExistence type="predicted"/>
<dbReference type="InterPro" id="IPR052919">
    <property type="entry name" value="TA_system_RNase"/>
</dbReference>
<dbReference type="PANTHER" id="PTHR36173">
    <property type="entry name" value="RIBONUCLEASE VAPC16-RELATED"/>
    <property type="match status" value="1"/>
</dbReference>
<feature type="domain" description="PIN" evidence="5">
    <location>
        <begin position="3"/>
        <end position="118"/>
    </location>
</feature>
<organism evidence="6 7">
    <name type="scientific">Agromyces aureus</name>
    <dbReference type="NCBI Taxonomy" id="453304"/>
    <lineage>
        <taxon>Bacteria</taxon>
        <taxon>Bacillati</taxon>
        <taxon>Actinomycetota</taxon>
        <taxon>Actinomycetes</taxon>
        <taxon>Micrococcales</taxon>
        <taxon>Microbacteriaceae</taxon>
        <taxon>Agromyces</taxon>
    </lineage>
</organism>
<keyword evidence="3" id="KW-0378">Hydrolase</keyword>
<keyword evidence="4" id="KW-0460">Magnesium</keyword>
<reference evidence="6 7" key="1">
    <citation type="journal article" date="2016" name="Int. J. Syst. Evol. Microbiol.">
        <title>Agromyces aureus sp. nov., isolated from the rhizosphere of Salix caprea L. grown in a heavy-metal-contaminated soil.</title>
        <authorList>
            <person name="Corretto E."/>
            <person name="Antonielli L."/>
            <person name="Sessitsch A."/>
            <person name="Compant S."/>
            <person name="Gorfer M."/>
            <person name="Kuffner M."/>
            <person name="Brader G."/>
        </authorList>
    </citation>
    <scope>NUCLEOTIDE SEQUENCE [LARGE SCALE GENOMIC DNA]</scope>
    <source>
        <strain evidence="6 7">AR33</strain>
    </source>
</reference>
<evidence type="ECO:0000256" key="1">
    <source>
        <dbReference type="ARBA" id="ARBA00022722"/>
    </source>
</evidence>
<keyword evidence="7" id="KW-1185">Reference proteome</keyword>
<dbReference type="STRING" id="453304.ATC03_16715"/>
<accession>A0A191WIG9</accession>
<evidence type="ECO:0000313" key="7">
    <source>
        <dbReference type="Proteomes" id="UP000078437"/>
    </source>
</evidence>
<evidence type="ECO:0000313" key="6">
    <source>
        <dbReference type="EMBL" id="ANJ28110.1"/>
    </source>
</evidence>
<dbReference type="GO" id="GO:0046872">
    <property type="term" value="F:metal ion binding"/>
    <property type="evidence" value="ECO:0007669"/>
    <property type="project" value="UniProtKB-KW"/>
</dbReference>
<dbReference type="PANTHER" id="PTHR36173:SF2">
    <property type="entry name" value="RIBONUCLEASE VAPC16"/>
    <property type="match status" value="1"/>
</dbReference>
<dbReference type="SUPFAM" id="SSF88723">
    <property type="entry name" value="PIN domain-like"/>
    <property type="match status" value="1"/>
</dbReference>
<dbReference type="Gene3D" id="3.40.50.1010">
    <property type="entry name" value="5'-nuclease"/>
    <property type="match status" value="1"/>
</dbReference>
<evidence type="ECO:0000256" key="4">
    <source>
        <dbReference type="ARBA" id="ARBA00022842"/>
    </source>
</evidence>
<evidence type="ECO:0000259" key="5">
    <source>
        <dbReference type="Pfam" id="PF01850"/>
    </source>
</evidence>
<dbReference type="KEGG" id="agy:ATC03_16715"/>
<dbReference type="InterPro" id="IPR002716">
    <property type="entry name" value="PIN_dom"/>
</dbReference>
<keyword evidence="2" id="KW-0479">Metal-binding</keyword>
<protein>
    <submittedName>
        <fullName evidence="6">Twitching motility protein PilT</fullName>
    </submittedName>
</protein>
<dbReference type="RefSeq" id="WP_179947887.1">
    <property type="nucleotide sequence ID" value="NZ_CP013979.1"/>
</dbReference>
<evidence type="ECO:0000256" key="2">
    <source>
        <dbReference type="ARBA" id="ARBA00022723"/>
    </source>
</evidence>
<keyword evidence="1" id="KW-0540">Nuclease</keyword>
<dbReference type="AlphaFoldDB" id="A0A191WIG9"/>